<protein>
    <recommendedName>
        <fullName evidence="3">Aminoglycoside phosphotransferase domain-containing protein</fullName>
    </recommendedName>
</protein>
<sequence>MGRWTYTPPRMPNGILIDGKKLFELLRADNPQSYIWDVDLLIQEIEETFGAEVTEVPEYVDGAFHKAVWCVLSNGEEIIARLSKADINRPHEKSLPVPMQISAAEYEIALYEALYPEAELRLAALLYNRIPELHEGIDDDSKDIIGRRLCVFEAPEGRKNMWWELGPEDKVCILKQAAEIRAALFNFNPQPKFIATWLPKRLASAHTPISLPVAITPTRNFCIALFRAKIEATIRNMDDIIGWPQDNNTVGPFAAAAKQSLLRLVPYILPSDNRGNIFYRFVIDHGDYGIWNMTATTDEYEKPYITSVYEWDSSCIVPAIFSDPKFVTNISFVTDEYANPSIARSSKFKSKYIKPARRAKFMAWSRQYFNTLYDAAPAYETIIREGSDARYLWFALQSRSLHNIEPEIYFGELGIWAKKKLREFGVSV</sequence>
<dbReference type="EMBL" id="EQ962653">
    <property type="protein sequence ID" value="EED22309.1"/>
    <property type="molecule type" value="Genomic_DNA"/>
</dbReference>
<dbReference type="HOGENOM" id="CLU_021158_0_0_1"/>
<reference evidence="2" key="1">
    <citation type="journal article" date="2015" name="Genome Announc.">
        <title>Genome sequence of the AIDS-associated pathogen Penicillium marneffei (ATCC18224) and its near taxonomic relative Talaromyces stipitatus (ATCC10500).</title>
        <authorList>
            <person name="Nierman W.C."/>
            <person name="Fedorova-Abrams N.D."/>
            <person name="Andrianopoulos A."/>
        </authorList>
    </citation>
    <scope>NUCLEOTIDE SEQUENCE [LARGE SCALE GENOMIC DNA]</scope>
    <source>
        <strain evidence="2">ATCC 10500 / CBS 375.48 / QM 6759 / NRRL 1006</strain>
    </source>
</reference>
<dbReference type="PANTHER" id="PTHR21310">
    <property type="entry name" value="AMINOGLYCOSIDE PHOSPHOTRANSFERASE-RELATED-RELATED"/>
    <property type="match status" value="1"/>
</dbReference>
<dbReference type="PANTHER" id="PTHR21310:SF56">
    <property type="entry name" value="AMINOGLYCOSIDE PHOSPHOTRANSFERASE DOMAIN-CONTAINING PROTEIN"/>
    <property type="match status" value="1"/>
</dbReference>
<evidence type="ECO:0000313" key="1">
    <source>
        <dbReference type="EMBL" id="EED22309.1"/>
    </source>
</evidence>
<dbReference type="eggNOG" id="ENOG502SJX7">
    <property type="taxonomic scope" value="Eukaryota"/>
</dbReference>
<name>B8M3D7_TALSN</name>
<accession>B8M3D7</accession>
<gene>
    <name evidence="1" type="ORF">TSTA_095580</name>
</gene>
<keyword evidence="2" id="KW-1185">Reference proteome</keyword>
<dbReference type="VEuPathDB" id="FungiDB:TSTA_095580"/>
<evidence type="ECO:0008006" key="3">
    <source>
        <dbReference type="Google" id="ProtNLM"/>
    </source>
</evidence>
<organism evidence="1 2">
    <name type="scientific">Talaromyces stipitatus (strain ATCC 10500 / CBS 375.48 / QM 6759 / NRRL 1006)</name>
    <name type="common">Penicillium stipitatum</name>
    <dbReference type="NCBI Taxonomy" id="441959"/>
    <lineage>
        <taxon>Eukaryota</taxon>
        <taxon>Fungi</taxon>
        <taxon>Dikarya</taxon>
        <taxon>Ascomycota</taxon>
        <taxon>Pezizomycotina</taxon>
        <taxon>Eurotiomycetes</taxon>
        <taxon>Eurotiomycetidae</taxon>
        <taxon>Eurotiales</taxon>
        <taxon>Trichocomaceae</taxon>
        <taxon>Talaromyces</taxon>
        <taxon>Talaromyces sect. Talaromyces</taxon>
    </lineage>
</organism>
<evidence type="ECO:0000313" key="2">
    <source>
        <dbReference type="Proteomes" id="UP000001745"/>
    </source>
</evidence>
<dbReference type="InterPro" id="IPR051678">
    <property type="entry name" value="AGP_Transferase"/>
</dbReference>
<dbReference type="InParanoid" id="B8M3D7"/>
<proteinExistence type="predicted"/>
<dbReference type="AlphaFoldDB" id="B8M3D7"/>
<dbReference type="OMA" id="PTREFWM"/>
<dbReference type="GeneID" id="8105869"/>
<dbReference type="Proteomes" id="UP000001745">
    <property type="component" value="Unassembled WGS sequence"/>
</dbReference>
<dbReference type="RefSeq" id="XP_002479272.1">
    <property type="nucleotide sequence ID" value="XM_002479227.1"/>
</dbReference>
<dbReference type="OrthoDB" id="3554464at2759"/>
<dbReference type="PhylomeDB" id="B8M3D7"/>